<dbReference type="EMBL" id="CAFZ01000038">
    <property type="protein sequence ID" value="CCA68721.1"/>
    <property type="molecule type" value="Genomic_DNA"/>
</dbReference>
<dbReference type="PANTHER" id="PTHR11240">
    <property type="entry name" value="RIBONUCLEASE T2"/>
    <property type="match status" value="1"/>
</dbReference>
<evidence type="ECO:0000256" key="1">
    <source>
        <dbReference type="ARBA" id="ARBA00007469"/>
    </source>
</evidence>
<dbReference type="HOGENOM" id="CLU_037966_2_0_1"/>
<gene>
    <name evidence="7" type="ORF">PIIN_02585</name>
</gene>
<keyword evidence="3" id="KW-1015">Disulfide bond</keyword>
<dbReference type="Pfam" id="PF00445">
    <property type="entry name" value="Ribonuclease_T2"/>
    <property type="match status" value="1"/>
</dbReference>
<comment type="caution">
    <text evidence="7">The sequence shown here is derived from an EMBL/GenBank/DDBJ whole genome shotgun (WGS) entry which is preliminary data.</text>
</comment>
<evidence type="ECO:0000313" key="8">
    <source>
        <dbReference type="Proteomes" id="UP000007148"/>
    </source>
</evidence>
<reference evidence="7 8" key="1">
    <citation type="journal article" date="2011" name="PLoS Pathog.">
        <title>Endophytic Life Strategies Decoded by Genome and Transcriptome Analyses of the Mutualistic Root Symbiont Piriformospora indica.</title>
        <authorList>
            <person name="Zuccaro A."/>
            <person name="Lahrmann U."/>
            <person name="Guldener U."/>
            <person name="Langen G."/>
            <person name="Pfiffi S."/>
            <person name="Biedenkopf D."/>
            <person name="Wong P."/>
            <person name="Samans B."/>
            <person name="Grimm C."/>
            <person name="Basiewicz M."/>
            <person name="Murat C."/>
            <person name="Martin F."/>
            <person name="Kogel K.H."/>
        </authorList>
    </citation>
    <scope>NUCLEOTIDE SEQUENCE [LARGE SCALE GENOMIC DNA]</scope>
    <source>
        <strain evidence="7 8">DSM 11827</strain>
    </source>
</reference>
<keyword evidence="8" id="KW-1185">Reference proteome</keyword>
<dbReference type="Gene3D" id="3.90.730.10">
    <property type="entry name" value="Ribonuclease T2-like"/>
    <property type="match status" value="1"/>
</dbReference>
<dbReference type="AlphaFoldDB" id="G4TBL7"/>
<feature type="active site" evidence="4">
    <location>
        <position position="286"/>
    </location>
</feature>
<feature type="active site" evidence="4">
    <location>
        <position position="282"/>
    </location>
</feature>
<evidence type="ECO:0000256" key="5">
    <source>
        <dbReference type="RuleBase" id="RU004328"/>
    </source>
</evidence>
<accession>G4TBL7</accession>
<comment type="similarity">
    <text evidence="1 5">Belongs to the RNase T2 family.</text>
</comment>
<dbReference type="GO" id="GO:0003723">
    <property type="term" value="F:RNA binding"/>
    <property type="evidence" value="ECO:0007669"/>
    <property type="project" value="InterPro"/>
</dbReference>
<dbReference type="InterPro" id="IPR018188">
    <property type="entry name" value="RNase_T2_His_AS_1"/>
</dbReference>
<dbReference type="SUPFAM" id="SSF55895">
    <property type="entry name" value="Ribonuclease Rh-like"/>
    <property type="match status" value="1"/>
</dbReference>
<dbReference type="PROSITE" id="PS00530">
    <property type="entry name" value="RNASE_T2_1"/>
    <property type="match status" value="1"/>
</dbReference>
<feature type="active site" evidence="4">
    <location>
        <position position="205"/>
    </location>
</feature>
<dbReference type="GO" id="GO:0005576">
    <property type="term" value="C:extracellular region"/>
    <property type="evidence" value="ECO:0007669"/>
    <property type="project" value="TreeGrafter"/>
</dbReference>
<dbReference type="InParanoid" id="G4TBL7"/>
<evidence type="ECO:0000256" key="3">
    <source>
        <dbReference type="ARBA" id="ARBA00023157"/>
    </source>
</evidence>
<sequence length="412" mass="45474">MALHESPYALNAIADHGAAVWSVSKKSSLPPASVWTFRFLKRVLASPDVNAVPALGPPLPFAAGRRTFGHQRYILVSSHFRTHRVPPSVTPSIVRSASFFTTYTLLIMPAFQTVVLLLGVTGASILQANAHQRLHARGSTTNPTAPNTAQCASEADILSCSDKTVTNTCCSPTPGGLILQTQFWDTYTGLESQGKLLPKGNWTIHGLWPDNCDGSWESYCDFERQYDEDPSPKQVRGKTVPPYSGPGVDTFITDFGRNDLLRFMKKFWVSKGSSDASFWAHEFSKHGTCFSTFDTKCYDNYKPHEDVINFFDTVSQAYLKYPTYKWLEAANIVPSNSTTYTLKDMESALESASGALPYLGCRGNVLSEVWYYSHAKGMVQDLQLTPVKSTTKSKCPATGIRYPQRSSGSEQA</sequence>
<dbReference type="PROSITE" id="PS00531">
    <property type="entry name" value="RNASE_T2_2"/>
    <property type="match status" value="1"/>
</dbReference>
<dbReference type="InterPro" id="IPR001568">
    <property type="entry name" value="RNase_T2-like"/>
</dbReference>
<dbReference type="GO" id="GO:0006401">
    <property type="term" value="P:RNA catabolic process"/>
    <property type="evidence" value="ECO:0007669"/>
    <property type="project" value="TreeGrafter"/>
</dbReference>
<evidence type="ECO:0000256" key="6">
    <source>
        <dbReference type="SAM" id="MobiDB-lite"/>
    </source>
</evidence>
<dbReference type="eggNOG" id="KOG1642">
    <property type="taxonomic scope" value="Eukaryota"/>
</dbReference>
<dbReference type="EC" id="4.6.1.19" evidence="2"/>
<dbReference type="PANTHER" id="PTHR11240:SF17">
    <property type="entry name" value="RIBONUCLEASE T2"/>
    <property type="match status" value="1"/>
</dbReference>
<dbReference type="OMA" id="SHEERNP"/>
<protein>
    <recommendedName>
        <fullName evidence="2">ribonuclease T2</fullName>
        <ecNumber evidence="2">4.6.1.19</ecNumber>
    </recommendedName>
</protein>
<dbReference type="InterPro" id="IPR033130">
    <property type="entry name" value="RNase_T2_His_AS_2"/>
</dbReference>
<dbReference type="STRING" id="1109443.G4TBL7"/>
<feature type="region of interest" description="Disordered" evidence="6">
    <location>
        <begin position="390"/>
        <end position="412"/>
    </location>
</feature>
<dbReference type="Proteomes" id="UP000007148">
    <property type="component" value="Unassembled WGS sequence"/>
</dbReference>
<organism evidence="7 8">
    <name type="scientific">Serendipita indica (strain DSM 11827)</name>
    <name type="common">Root endophyte fungus</name>
    <name type="synonym">Piriformospora indica</name>
    <dbReference type="NCBI Taxonomy" id="1109443"/>
    <lineage>
        <taxon>Eukaryota</taxon>
        <taxon>Fungi</taxon>
        <taxon>Dikarya</taxon>
        <taxon>Basidiomycota</taxon>
        <taxon>Agaricomycotina</taxon>
        <taxon>Agaricomycetes</taxon>
        <taxon>Sebacinales</taxon>
        <taxon>Serendipitaceae</taxon>
        <taxon>Serendipita</taxon>
    </lineage>
</organism>
<evidence type="ECO:0000313" key="7">
    <source>
        <dbReference type="EMBL" id="CCA68721.1"/>
    </source>
</evidence>
<proteinExistence type="inferred from homology"/>
<dbReference type="InterPro" id="IPR036430">
    <property type="entry name" value="RNase_T2-like_sf"/>
</dbReference>
<dbReference type="CDD" id="cd01061">
    <property type="entry name" value="RNase_T2_euk"/>
    <property type="match status" value="1"/>
</dbReference>
<evidence type="ECO:0000256" key="4">
    <source>
        <dbReference type="PIRSR" id="PIRSR633697-1"/>
    </source>
</evidence>
<evidence type="ECO:0000256" key="2">
    <source>
        <dbReference type="ARBA" id="ARBA00012571"/>
    </source>
</evidence>
<dbReference type="GO" id="GO:0033897">
    <property type="term" value="F:ribonuclease T2 activity"/>
    <property type="evidence" value="ECO:0007669"/>
    <property type="project" value="UniProtKB-EC"/>
</dbReference>
<dbReference type="InterPro" id="IPR033697">
    <property type="entry name" value="Ribonuclease_T2_eukaryotic"/>
</dbReference>
<dbReference type="OrthoDB" id="435754at2759"/>
<name>G4TBL7_SERID</name>